<evidence type="ECO:0000256" key="10">
    <source>
        <dbReference type="ARBA" id="ARBA00023204"/>
    </source>
</evidence>
<evidence type="ECO:0000256" key="5">
    <source>
        <dbReference type="ARBA" id="ARBA00022759"/>
    </source>
</evidence>
<dbReference type="EMBL" id="JBHUMQ010000034">
    <property type="protein sequence ID" value="MFD2694973.1"/>
    <property type="molecule type" value="Genomic_DNA"/>
</dbReference>
<comment type="cofactor">
    <cofactor evidence="13">
        <name>Mg(2+)</name>
        <dbReference type="ChEBI" id="CHEBI:18420"/>
    </cofactor>
    <text evidence="13">Binds 1 Mg(2+) ion per subunit.</text>
</comment>
<dbReference type="Gene3D" id="3.40.1350.10">
    <property type="match status" value="1"/>
</dbReference>
<dbReference type="RefSeq" id="WP_309247059.1">
    <property type="nucleotide sequence ID" value="NZ_JAMXWM010000031.1"/>
</dbReference>
<gene>
    <name evidence="13" type="primary">recU</name>
    <name evidence="14" type="ORF">ACFSUE_15260</name>
</gene>
<evidence type="ECO:0000256" key="2">
    <source>
        <dbReference type="ARBA" id="ARBA00022490"/>
    </source>
</evidence>
<sequence length="152" mass="17318">MESSNRSYLLKKMAVVQKVATPLKKTKNSAFYSEKSTVDFIGCLNGRGLAFDAKETKRPSLPLANVHEHQTRYLMRYRDCGGHAFLLVRFIKQNETFILPIKEFKKFVDAVPNGGRKSIPYGWFVENCVTVWSRNGIVLDYLLPIRTGKVTA</sequence>
<keyword evidence="4 13" id="KW-0479">Metal-binding</keyword>
<evidence type="ECO:0000256" key="3">
    <source>
        <dbReference type="ARBA" id="ARBA00022722"/>
    </source>
</evidence>
<keyword evidence="5 13" id="KW-0255">Endonuclease</keyword>
<dbReference type="InterPro" id="IPR004612">
    <property type="entry name" value="Resolv_RecU"/>
</dbReference>
<evidence type="ECO:0000256" key="4">
    <source>
        <dbReference type="ARBA" id="ARBA00022723"/>
    </source>
</evidence>
<feature type="binding site" evidence="13">
    <location>
        <position position="70"/>
    </location>
    <ligand>
        <name>Mg(2+)</name>
        <dbReference type="ChEBI" id="CHEBI:18420"/>
    </ligand>
</feature>
<keyword evidence="6 13" id="KW-0227">DNA damage</keyword>
<reference evidence="15" key="1">
    <citation type="journal article" date="2019" name="Int. J. Syst. Evol. Microbiol.">
        <title>The Global Catalogue of Microorganisms (GCM) 10K type strain sequencing project: providing services to taxonomists for standard genome sequencing and annotation.</title>
        <authorList>
            <consortium name="The Broad Institute Genomics Platform"/>
            <consortium name="The Broad Institute Genome Sequencing Center for Infectious Disease"/>
            <person name="Wu L."/>
            <person name="Ma J."/>
        </authorList>
    </citation>
    <scope>NUCLEOTIDE SEQUENCE [LARGE SCALE GENOMIC DNA]</scope>
    <source>
        <strain evidence="15">TISTR 2466</strain>
    </source>
</reference>
<comment type="caution">
    <text evidence="14">The sequence shown here is derived from an EMBL/GenBank/DDBJ whole genome shotgun (WGS) entry which is preliminary data.</text>
</comment>
<dbReference type="InterPro" id="IPR011856">
    <property type="entry name" value="tRNA_endonuc-like_dom_sf"/>
</dbReference>
<evidence type="ECO:0000256" key="6">
    <source>
        <dbReference type="ARBA" id="ARBA00022763"/>
    </source>
</evidence>
<keyword evidence="7 13" id="KW-0378">Hydrolase</keyword>
<comment type="subcellular location">
    <subcellularLocation>
        <location evidence="1 13">Cytoplasm</location>
    </subcellularLocation>
</comment>
<evidence type="ECO:0000256" key="11">
    <source>
        <dbReference type="ARBA" id="ARBA00023447"/>
    </source>
</evidence>
<comment type="function">
    <text evidence="13">Endonuclease that resolves Holliday junction intermediates in genetic recombination. Cleaves mobile four-strand junctions by introducing symmetrical nicks in paired strands. Promotes annealing of linear ssDNA with homologous dsDNA. Required for DNA repair, homologous recombination and chromosome segregation.</text>
</comment>
<name>A0ABW5S6F1_9BACL</name>
<evidence type="ECO:0000256" key="1">
    <source>
        <dbReference type="ARBA" id="ARBA00004496"/>
    </source>
</evidence>
<dbReference type="Proteomes" id="UP001597399">
    <property type="component" value="Unassembled WGS sequence"/>
</dbReference>
<evidence type="ECO:0000256" key="12">
    <source>
        <dbReference type="ARBA" id="ARBA00029523"/>
    </source>
</evidence>
<keyword evidence="8 13" id="KW-0460">Magnesium</keyword>
<keyword evidence="10 13" id="KW-0234">DNA repair</keyword>
<evidence type="ECO:0000313" key="15">
    <source>
        <dbReference type="Proteomes" id="UP001597399"/>
    </source>
</evidence>
<evidence type="ECO:0000256" key="9">
    <source>
        <dbReference type="ARBA" id="ARBA00023172"/>
    </source>
</evidence>
<feature type="site" description="Transition state stabilizer" evidence="13">
    <location>
        <position position="54"/>
    </location>
</feature>
<dbReference type="CDD" id="cd22354">
    <property type="entry name" value="RecU-like"/>
    <property type="match status" value="1"/>
</dbReference>
<keyword evidence="9 13" id="KW-0233">DNA recombination</keyword>
<protein>
    <recommendedName>
        <fullName evidence="12 13">Holliday junction resolvase RecU</fullName>
        <ecNumber evidence="13">3.1.21.10</ecNumber>
    </recommendedName>
    <alternativeName>
        <fullName evidence="13">Recombination protein U homolog</fullName>
    </alternativeName>
</protein>
<dbReference type="SUPFAM" id="SSF52980">
    <property type="entry name" value="Restriction endonuclease-like"/>
    <property type="match status" value="1"/>
</dbReference>
<dbReference type="Pfam" id="PF03838">
    <property type="entry name" value="RecU"/>
    <property type="match status" value="1"/>
</dbReference>
<dbReference type="HAMAP" id="MF_00130">
    <property type="entry name" value="RecU"/>
    <property type="match status" value="1"/>
</dbReference>
<dbReference type="InterPro" id="IPR011335">
    <property type="entry name" value="Restrct_endonuc-II-like"/>
</dbReference>
<keyword evidence="2 13" id="KW-0963">Cytoplasm</keyword>
<evidence type="ECO:0000313" key="14">
    <source>
        <dbReference type="EMBL" id="MFD2694973.1"/>
    </source>
</evidence>
<feature type="binding site" evidence="13">
    <location>
        <position position="39"/>
    </location>
    <ligand>
        <name>Mg(2+)</name>
        <dbReference type="ChEBI" id="CHEBI:18420"/>
    </ligand>
</feature>
<keyword evidence="3 13" id="KW-0540">Nuclease</keyword>
<accession>A0ABW5S6F1</accession>
<evidence type="ECO:0000256" key="7">
    <source>
        <dbReference type="ARBA" id="ARBA00022801"/>
    </source>
</evidence>
<organism evidence="14 15">
    <name type="scientific">Sporolactobacillus shoreicorticis</name>
    <dbReference type="NCBI Taxonomy" id="1923877"/>
    <lineage>
        <taxon>Bacteria</taxon>
        <taxon>Bacillati</taxon>
        <taxon>Bacillota</taxon>
        <taxon>Bacilli</taxon>
        <taxon>Bacillales</taxon>
        <taxon>Sporolactobacillaceae</taxon>
        <taxon>Sporolactobacillus</taxon>
    </lineage>
</organism>
<comment type="catalytic activity">
    <reaction evidence="13">
        <text>Endonucleolytic cleavage at a junction such as a reciprocal single-stranded crossover between two homologous DNA duplexes (Holliday junction).</text>
        <dbReference type="EC" id="3.1.21.10"/>
    </reaction>
</comment>
<comment type="similarity">
    <text evidence="11 13">Belongs to the RecU family.</text>
</comment>
<proteinExistence type="inferred from homology"/>
<evidence type="ECO:0000256" key="13">
    <source>
        <dbReference type="HAMAP-Rule" id="MF_00130"/>
    </source>
</evidence>
<feature type="binding site" evidence="13">
    <location>
        <position position="37"/>
    </location>
    <ligand>
        <name>Mg(2+)</name>
        <dbReference type="ChEBI" id="CHEBI:18420"/>
    </ligand>
</feature>
<dbReference type="EC" id="3.1.21.10" evidence="13"/>
<keyword evidence="15" id="KW-1185">Reference proteome</keyword>
<evidence type="ECO:0000256" key="8">
    <source>
        <dbReference type="ARBA" id="ARBA00022842"/>
    </source>
</evidence>
<feature type="binding site" evidence="13">
    <location>
        <position position="52"/>
    </location>
    <ligand>
        <name>Mg(2+)</name>
        <dbReference type="ChEBI" id="CHEBI:18420"/>
    </ligand>
</feature>